<dbReference type="AlphaFoldDB" id="A0A1V5M9U2"/>
<dbReference type="EMBL" id="MWAK01000307">
    <property type="protein sequence ID" value="OPZ89977.1"/>
    <property type="molecule type" value="Genomic_DNA"/>
</dbReference>
<accession>A0A1V5M9U2</accession>
<comment type="caution">
    <text evidence="1">The sequence shown here is derived from an EMBL/GenBank/DDBJ whole genome shotgun (WGS) entry which is preliminary data.</text>
</comment>
<evidence type="ECO:0000313" key="2">
    <source>
        <dbReference type="Proteomes" id="UP000485484"/>
    </source>
</evidence>
<gene>
    <name evidence="1" type="ORF">BWY73_01406</name>
</gene>
<reference evidence="1 2" key="1">
    <citation type="submission" date="2017-02" db="EMBL/GenBank/DDBJ databases">
        <title>Delving into the versatile metabolic prowess of the omnipresent phylum Bacteroidetes.</title>
        <authorList>
            <person name="Nobu M.K."/>
            <person name="Mei R."/>
            <person name="Narihiro T."/>
            <person name="Kuroda K."/>
            <person name="Liu W.-T."/>
        </authorList>
    </citation>
    <scope>NUCLEOTIDE SEQUENCE [LARGE SCALE GENOMIC DNA]</scope>
    <source>
        <strain evidence="1">ADurb.Bin417</strain>
    </source>
</reference>
<evidence type="ECO:0000313" key="1">
    <source>
        <dbReference type="EMBL" id="OPZ89977.1"/>
    </source>
</evidence>
<dbReference type="InterPro" id="IPR038071">
    <property type="entry name" value="UROD/MetE-like_sf"/>
</dbReference>
<sequence>MSTSGGLKIGWNDSERSELRRLADRVAGIAAAPENEVIKRRWRAVNGLRRPDRAPVWCRPVGAWSELLPEEGLLCRDPWLRSVERELRRILIKHEIGDDSPVADYFPVAAVFKVTPSDTWGVRIEHHRPSEAGGSWKFSPPLKDEADFERLRMPRYTYDSAATESRLAALDKLFGDRLPPRYVCHLPLSATLGTVAADLRGLTELMLDMAVRPDLAHRLMALMRDACLASLDDLEAAGRLTPNNDEAMTGSDPVGPEIPADGRFSLKNLWIMANSQEFDQVSPAMWREFCLEYQRPILERFGLSAYGCCENLTRKIDGVLSIPNLRIFVCSAWTDLDRVIERVERNYVIMWRQKASEVVFAPDTDRLRQDLESGLQRLKGAYYQIVLREIQTLAGHLDRLHLWTRLAIESAEKHA</sequence>
<proteinExistence type="predicted"/>
<dbReference type="SUPFAM" id="SSF51726">
    <property type="entry name" value="UROD/MetE-like"/>
    <property type="match status" value="1"/>
</dbReference>
<organism evidence="1 2">
    <name type="scientific">candidate division TA06 bacterium ADurb.Bin417</name>
    <dbReference type="NCBI Taxonomy" id="1852828"/>
    <lineage>
        <taxon>Bacteria</taxon>
        <taxon>Bacteria division TA06</taxon>
    </lineage>
</organism>
<dbReference type="Proteomes" id="UP000485484">
    <property type="component" value="Unassembled WGS sequence"/>
</dbReference>
<name>A0A1V5M9U2_UNCT6</name>
<dbReference type="Gene3D" id="3.20.20.210">
    <property type="match status" value="1"/>
</dbReference>
<protein>
    <submittedName>
        <fullName evidence="1">Uncharacterized protein</fullName>
    </submittedName>
</protein>